<evidence type="ECO:0008006" key="4">
    <source>
        <dbReference type="Google" id="ProtNLM"/>
    </source>
</evidence>
<evidence type="ECO:0000313" key="2">
    <source>
        <dbReference type="EMBL" id="GAA5048241.1"/>
    </source>
</evidence>
<proteinExistence type="predicted"/>
<sequence length="115" mass="12007">MIARAATTLSAVALLAGCGDDLESRQQAVQGLEPARDEITIRNATPQESEATVTRRAPEDNVDQGAAVDVPPESLIDTAQGFSADPMDDATGFDPTPDNTGGFAPESMAPESFEE</sequence>
<organism evidence="2 3">
    <name type="scientific">Erythrobacter westpacificensis</name>
    <dbReference type="NCBI Taxonomy" id="1055231"/>
    <lineage>
        <taxon>Bacteria</taxon>
        <taxon>Pseudomonadati</taxon>
        <taxon>Pseudomonadota</taxon>
        <taxon>Alphaproteobacteria</taxon>
        <taxon>Sphingomonadales</taxon>
        <taxon>Erythrobacteraceae</taxon>
        <taxon>Erythrobacter/Porphyrobacter group</taxon>
        <taxon>Erythrobacter</taxon>
    </lineage>
</organism>
<dbReference type="PROSITE" id="PS51257">
    <property type="entry name" value="PROKAR_LIPOPROTEIN"/>
    <property type="match status" value="1"/>
</dbReference>
<gene>
    <name evidence="2" type="ORF">GCM10023208_05270</name>
</gene>
<name>A0ABP9K2T0_9SPHN</name>
<feature type="region of interest" description="Disordered" evidence="1">
    <location>
        <begin position="27"/>
        <end position="66"/>
    </location>
</feature>
<dbReference type="Proteomes" id="UP001500518">
    <property type="component" value="Unassembled WGS sequence"/>
</dbReference>
<reference evidence="3" key="1">
    <citation type="journal article" date="2019" name="Int. J. Syst. Evol. Microbiol.">
        <title>The Global Catalogue of Microorganisms (GCM) 10K type strain sequencing project: providing services to taxonomists for standard genome sequencing and annotation.</title>
        <authorList>
            <consortium name="The Broad Institute Genomics Platform"/>
            <consortium name="The Broad Institute Genome Sequencing Center for Infectious Disease"/>
            <person name="Wu L."/>
            <person name="Ma J."/>
        </authorList>
    </citation>
    <scope>NUCLEOTIDE SEQUENCE [LARGE SCALE GENOMIC DNA]</scope>
    <source>
        <strain evidence="3">JCM 18014</strain>
    </source>
</reference>
<protein>
    <recommendedName>
        <fullName evidence="4">Secreted protein</fullName>
    </recommendedName>
</protein>
<feature type="region of interest" description="Disordered" evidence="1">
    <location>
        <begin position="78"/>
        <end position="115"/>
    </location>
</feature>
<accession>A0ABP9K2T0</accession>
<dbReference type="EMBL" id="BAABHV010000005">
    <property type="protein sequence ID" value="GAA5048241.1"/>
    <property type="molecule type" value="Genomic_DNA"/>
</dbReference>
<comment type="caution">
    <text evidence="2">The sequence shown here is derived from an EMBL/GenBank/DDBJ whole genome shotgun (WGS) entry which is preliminary data.</text>
</comment>
<evidence type="ECO:0000313" key="3">
    <source>
        <dbReference type="Proteomes" id="UP001500518"/>
    </source>
</evidence>
<dbReference type="RefSeq" id="WP_346031587.1">
    <property type="nucleotide sequence ID" value="NZ_BAABHV010000005.1"/>
</dbReference>
<keyword evidence="3" id="KW-1185">Reference proteome</keyword>
<evidence type="ECO:0000256" key="1">
    <source>
        <dbReference type="SAM" id="MobiDB-lite"/>
    </source>
</evidence>
<feature type="compositionally biased region" description="Polar residues" evidence="1">
    <location>
        <begin position="42"/>
        <end position="52"/>
    </location>
</feature>